<dbReference type="Pfam" id="PF00395">
    <property type="entry name" value="SLH"/>
    <property type="match status" value="3"/>
</dbReference>
<evidence type="ECO:0000313" key="4">
    <source>
        <dbReference type="Proteomes" id="UP001597340"/>
    </source>
</evidence>
<gene>
    <name evidence="3" type="ORF">ACFQ5D_04195</name>
</gene>
<dbReference type="PANTHER" id="PTHR43308">
    <property type="entry name" value="OUTER MEMBRANE PROTEIN ALPHA-RELATED"/>
    <property type="match status" value="1"/>
</dbReference>
<feature type="compositionally biased region" description="Polar residues" evidence="1">
    <location>
        <begin position="226"/>
        <end position="235"/>
    </location>
</feature>
<comment type="caution">
    <text evidence="3">The sequence shown here is derived from an EMBL/GenBank/DDBJ whole genome shotgun (WGS) entry which is preliminary data.</text>
</comment>
<organism evidence="3 4">
    <name type="scientific">Paenibacillus farraposensis</name>
    <dbReference type="NCBI Taxonomy" id="2807095"/>
    <lineage>
        <taxon>Bacteria</taxon>
        <taxon>Bacillati</taxon>
        <taxon>Bacillota</taxon>
        <taxon>Bacilli</taxon>
        <taxon>Bacillales</taxon>
        <taxon>Paenibacillaceae</taxon>
        <taxon>Paenibacillus</taxon>
    </lineage>
</organism>
<dbReference type="Gene3D" id="3.20.20.510">
    <property type="entry name" value="Uncharacterised protein PF12979, DUF3863"/>
    <property type="match status" value="1"/>
</dbReference>
<feature type="domain" description="SLH" evidence="2">
    <location>
        <begin position="95"/>
        <end position="153"/>
    </location>
</feature>
<reference evidence="4" key="1">
    <citation type="journal article" date="2019" name="Int. J. Syst. Evol. Microbiol.">
        <title>The Global Catalogue of Microorganisms (GCM) 10K type strain sequencing project: providing services to taxonomists for standard genome sequencing and annotation.</title>
        <authorList>
            <consortium name="The Broad Institute Genomics Platform"/>
            <consortium name="The Broad Institute Genome Sequencing Center for Infectious Disease"/>
            <person name="Wu L."/>
            <person name="Ma J."/>
        </authorList>
    </citation>
    <scope>NUCLEOTIDE SEQUENCE [LARGE SCALE GENOMIC DNA]</scope>
    <source>
        <strain evidence="4">CCM 9147</strain>
    </source>
</reference>
<protein>
    <submittedName>
        <fullName evidence="3">S-layer homology domain-containing protein</fullName>
    </submittedName>
</protein>
<dbReference type="InterPro" id="IPR051465">
    <property type="entry name" value="Cell_Envelope_Struct_Comp"/>
</dbReference>
<feature type="domain" description="SLH" evidence="2">
    <location>
        <begin position="31"/>
        <end position="94"/>
    </location>
</feature>
<evidence type="ECO:0000256" key="1">
    <source>
        <dbReference type="SAM" id="MobiDB-lite"/>
    </source>
</evidence>
<dbReference type="EMBL" id="JBHTNZ010000003">
    <property type="protein sequence ID" value="MFD1460661.1"/>
    <property type="molecule type" value="Genomic_DNA"/>
</dbReference>
<proteinExistence type="predicted"/>
<keyword evidence="4" id="KW-1185">Reference proteome</keyword>
<name>A0ABW4DBZ2_9BACL</name>
<sequence>MRCEKKLIRIRQYIAGLLAVWLFCIHIVPVFADRAFNDIEHSYAADAIEAMAAQGYVTGYQDGSFRPVHFISRQEWATIFAKTLKRTSNNRDVTSFRDVSPWALPYVQILQKENITKGINDQLFGAKQNMTRQDMAVWYARYFGVSEDTRSAGISGFVDQPDISDYAQTSVWMMERLELIKGDTNHYFYPKKFVTRQDATLVAYRVWIGGDDLKERAKRLLESGNGAVTTNQPSSLPDPDKAAVDSAPEINHQSVTPEIEEPKSHRSRRNPASVTPPEPKSSVTQPDHSSDFVADEVVIKAPELVNQPETYPSYQLSFELYNKGHLVSIPDVGVTYKFSDTLGVFDEHGKIAHPENIPAADGFIPVELEVTIANSYRALKAQTRLAVKGKAPPVDDPSVIVADEAVIKAPELINQPETYPSYQLSFELYKEGHLVSIPDVGVTYKFSDTLGVFDEHGKIAHPENIPAADGFIPVELEVAIAKPHRVLKAQTRLIVKGKADDPSVIVADEAVIKAPELINQPETYPSYQLSFELYKEGHLVSIPDVGVTYKFSDTLGVFDEHGKIAHPENIPAADGFIPVELEVAIAKPHRVLKAQTRLIVKGKADDPSVIVADEAVIKAPELINQPETYPSYQLSFELYKEGHLVSIPDASVTSVTYKFSDTLGVFDDNGKIAHPENIPAADGFIPVELEVTIANPHRVLKAQTQLIVKGKAPPVDDPSVIVADEAVIKAPELINQPETYPSYQLSFELYNEGHLVSIPDASVTSVTYKFSDTLGVFDEHGKIAHPENIPAADGFIPVELEVTIANPHRVLKAQTQLVVKGMTPPPEAPNVIRSVYLATSTISQAATLDPAAWSMPYVFHNAKGEVIPPGLLPSDLKLRIEDSSGIFDEDGHIANLHLIPAVKSVIPFKIEVESPSQGIHFISDAELTVVPGERKKQYFAVSIILQGSSEEGKTTTVDEIKQARQLLMNHFGPNLKVTWAMQNEFVFYAENRPQLKQVLAYVDQYGDEVGIMDSEPNNQFNLHSWEDREAEWLYMYRYNALNELHQGGTLGSPSVFESMDTDQYRKYLPKSLSSYTVNPEQAQWLKDHYRITSAMGWSATQYNVNNIYGEGSPLMPYWSNKDNPIVPAQGLADNSGTVFMNSVTIDPIGSRYTEGSSRWTLAPGDPNMNEKTDAAPQLYIAQQYLDNPYQRLNTVNYMSIILDIHSFATKPHLSQIWDNFVKHFPADREVEIVGVDGLKQIYESSAGSNNDRSEFSLMFRGSGIASGSNNSPANLRYLWTENASQRIILSKEDGDAAWSIIDFTDYTRSPVPKMPYGEKNSKVDVSYVTGRNFKLAPAAPLTADEIQRVKNRLKEIYFSEKVNYQ</sequence>
<dbReference type="PROSITE" id="PS51272">
    <property type="entry name" value="SLH"/>
    <property type="match status" value="2"/>
</dbReference>
<evidence type="ECO:0000313" key="3">
    <source>
        <dbReference type="EMBL" id="MFD1460661.1"/>
    </source>
</evidence>
<accession>A0ABW4DBZ2</accession>
<dbReference type="InterPro" id="IPR001119">
    <property type="entry name" value="SLH_dom"/>
</dbReference>
<dbReference type="Proteomes" id="UP001597340">
    <property type="component" value="Unassembled WGS sequence"/>
</dbReference>
<evidence type="ECO:0000259" key="2">
    <source>
        <dbReference type="PROSITE" id="PS51272"/>
    </source>
</evidence>
<dbReference type="PANTHER" id="PTHR43308:SF5">
    <property type="entry name" value="S-LAYER PROTEIN _ PEPTIDOGLYCAN ENDO-BETA-N-ACETYLGLUCOSAMINIDASE"/>
    <property type="match status" value="1"/>
</dbReference>
<feature type="region of interest" description="Disordered" evidence="1">
    <location>
        <begin position="224"/>
        <end position="291"/>
    </location>
</feature>